<evidence type="ECO:0000313" key="2">
    <source>
        <dbReference type="Proteomes" id="UP000006250"/>
    </source>
</evidence>
<accession>E1JYD5</accession>
<comment type="caution">
    <text evidence="1">The sequence shown here is derived from an EMBL/GenBank/DDBJ whole genome shotgun (WGS) entry which is preliminary data.</text>
</comment>
<dbReference type="RefSeq" id="WP_005994435.1">
    <property type="nucleotide sequence ID" value="NZ_AECZ01000017.1"/>
</dbReference>
<keyword evidence="2" id="KW-1185">Reference proteome</keyword>
<evidence type="ECO:0000313" key="1">
    <source>
        <dbReference type="EMBL" id="EFL50614.1"/>
    </source>
</evidence>
<dbReference type="STRING" id="596151.DesfrDRAFT_2555"/>
<dbReference type="AlphaFoldDB" id="E1JYD5"/>
<reference evidence="1 2" key="1">
    <citation type="submission" date="2010-08" db="EMBL/GenBank/DDBJ databases">
        <title>The draft genome of Desulfovibrio fructosovorans JJ.</title>
        <authorList>
            <consortium name="US DOE Joint Genome Institute (JGI-PGF)"/>
            <person name="Lucas S."/>
            <person name="Copeland A."/>
            <person name="Lapidus A."/>
            <person name="Cheng J.-F."/>
            <person name="Bruce D."/>
            <person name="Goodwin L."/>
            <person name="Pitluck S."/>
            <person name="Land M.L."/>
            <person name="Hauser L."/>
            <person name="Chang Y.-J."/>
            <person name="Jeffries C."/>
            <person name="Wall J.D."/>
            <person name="Stahl D.A."/>
            <person name="Arkin A.P."/>
            <person name="Dehal P."/>
            <person name="Stolyar S.M."/>
            <person name="Hazen T.C."/>
            <person name="Woyke T.J."/>
        </authorList>
    </citation>
    <scope>NUCLEOTIDE SEQUENCE [LARGE SCALE GENOMIC DNA]</scope>
    <source>
        <strain evidence="1 2">JJ</strain>
    </source>
</reference>
<dbReference type="EMBL" id="AECZ01000017">
    <property type="protein sequence ID" value="EFL50614.1"/>
    <property type="molecule type" value="Genomic_DNA"/>
</dbReference>
<proteinExistence type="predicted"/>
<protein>
    <submittedName>
        <fullName evidence="1">Uncharacterized protein</fullName>
    </submittedName>
</protein>
<dbReference type="Proteomes" id="UP000006250">
    <property type="component" value="Unassembled WGS sequence"/>
</dbReference>
<organism evidence="1 2">
    <name type="scientific">Solidesulfovibrio fructosivorans JJ]</name>
    <dbReference type="NCBI Taxonomy" id="596151"/>
    <lineage>
        <taxon>Bacteria</taxon>
        <taxon>Pseudomonadati</taxon>
        <taxon>Thermodesulfobacteriota</taxon>
        <taxon>Desulfovibrionia</taxon>
        <taxon>Desulfovibrionales</taxon>
        <taxon>Desulfovibrionaceae</taxon>
        <taxon>Solidesulfovibrio</taxon>
    </lineage>
</organism>
<name>E1JYD5_SOLFR</name>
<dbReference type="OrthoDB" id="8481003at2"/>
<gene>
    <name evidence="1" type="ORF">DesfrDRAFT_2555</name>
</gene>
<dbReference type="eggNOG" id="COG3464">
    <property type="taxonomic scope" value="Bacteria"/>
</dbReference>
<sequence>MYHDDFGFDAMTLESPLVPEAKAGPADALEQGFAGRMAGLILSSDLFSARNPGPRPWIDGLALSTCWPGAVIRYSGERLDQDDLDAFLGCVLLAFRDTGRAGAARFHLRELTRCIWPRGRRFATRRLERSLWRLASARIEIEEEQGHVLMQAKLLNTLLCDRAAGICAVDVSPRVMEAFQAAPVVERLLASRSPFGAGRFHRWLAGLLSQGPATSRLDLAALRRLSGLTRQPMPAFRVRAITALQDFLDMGLIAAIEPAGPDRLVAMRPIARGEEAACLLLS</sequence>